<feature type="compositionally biased region" description="Low complexity" evidence="1">
    <location>
        <begin position="9"/>
        <end position="22"/>
    </location>
</feature>
<name>A0A1Y1VRE1_9FUNG</name>
<gene>
    <name evidence="2" type="ORF">BCR32DRAFT_298301</name>
</gene>
<dbReference type="AlphaFoldDB" id="A0A1Y1VRE1"/>
<evidence type="ECO:0000313" key="2">
    <source>
        <dbReference type="EMBL" id="ORX63849.1"/>
    </source>
</evidence>
<dbReference type="EMBL" id="MCFG01000580">
    <property type="protein sequence ID" value="ORX63849.1"/>
    <property type="molecule type" value="Genomic_DNA"/>
</dbReference>
<comment type="caution">
    <text evidence="2">The sequence shown here is derived from an EMBL/GenBank/DDBJ whole genome shotgun (WGS) entry which is preliminary data.</text>
</comment>
<feature type="region of interest" description="Disordered" evidence="1">
    <location>
        <begin position="1"/>
        <end position="22"/>
    </location>
</feature>
<dbReference type="Proteomes" id="UP000193944">
    <property type="component" value="Unassembled WGS sequence"/>
</dbReference>
<accession>A0A1Y1VRE1</accession>
<evidence type="ECO:0000313" key="3">
    <source>
        <dbReference type="Proteomes" id="UP000193944"/>
    </source>
</evidence>
<keyword evidence="3" id="KW-1185">Reference proteome</keyword>
<protein>
    <submittedName>
        <fullName evidence="2">Uncharacterized protein</fullName>
    </submittedName>
</protein>
<evidence type="ECO:0000256" key="1">
    <source>
        <dbReference type="SAM" id="MobiDB-lite"/>
    </source>
</evidence>
<reference evidence="2 3" key="2">
    <citation type="submission" date="2016-08" db="EMBL/GenBank/DDBJ databases">
        <title>Pervasive Adenine N6-methylation of Active Genes in Fungi.</title>
        <authorList>
            <consortium name="DOE Joint Genome Institute"/>
            <person name="Mondo S.J."/>
            <person name="Dannebaum R.O."/>
            <person name="Kuo R.C."/>
            <person name="Labutti K."/>
            <person name="Haridas S."/>
            <person name="Kuo A."/>
            <person name="Salamov A."/>
            <person name="Ahrendt S.R."/>
            <person name="Lipzen A."/>
            <person name="Sullivan W."/>
            <person name="Andreopoulos W.B."/>
            <person name="Clum A."/>
            <person name="Lindquist E."/>
            <person name="Daum C."/>
            <person name="Ramamoorthy G.K."/>
            <person name="Gryganskyi A."/>
            <person name="Culley D."/>
            <person name="Magnuson J.K."/>
            <person name="James T.Y."/>
            <person name="O'Malley M.A."/>
            <person name="Stajich J.E."/>
            <person name="Spatafora J.W."/>
            <person name="Visel A."/>
            <person name="Grigoriev I.V."/>
        </authorList>
    </citation>
    <scope>NUCLEOTIDE SEQUENCE [LARGE SCALE GENOMIC DNA]</scope>
    <source>
        <strain evidence="2 3">S4</strain>
    </source>
</reference>
<organism evidence="2 3">
    <name type="scientific">Anaeromyces robustus</name>
    <dbReference type="NCBI Taxonomy" id="1754192"/>
    <lineage>
        <taxon>Eukaryota</taxon>
        <taxon>Fungi</taxon>
        <taxon>Fungi incertae sedis</taxon>
        <taxon>Chytridiomycota</taxon>
        <taxon>Chytridiomycota incertae sedis</taxon>
        <taxon>Neocallimastigomycetes</taxon>
        <taxon>Neocallimastigales</taxon>
        <taxon>Neocallimastigaceae</taxon>
        <taxon>Anaeromyces</taxon>
    </lineage>
</organism>
<proteinExistence type="predicted"/>
<sequence>MEMDYEYENLNGGSSSSNTYNTSVTNIEEENPIKTIKLDFQTNVIPPPEVYNLPLNDPRRYGKIRDTFIRDACLRNIFFFLDLDITKKEMFLIKCNSGGCQGNI</sequence>
<reference evidence="2 3" key="1">
    <citation type="submission" date="2016-08" db="EMBL/GenBank/DDBJ databases">
        <title>A Parts List for Fungal Cellulosomes Revealed by Comparative Genomics.</title>
        <authorList>
            <consortium name="DOE Joint Genome Institute"/>
            <person name="Haitjema C.H."/>
            <person name="Gilmore S.P."/>
            <person name="Henske J.K."/>
            <person name="Solomon K.V."/>
            <person name="De Groot R."/>
            <person name="Kuo A."/>
            <person name="Mondo S.J."/>
            <person name="Salamov A.A."/>
            <person name="Labutti K."/>
            <person name="Zhao Z."/>
            <person name="Chiniquy J."/>
            <person name="Barry K."/>
            <person name="Brewer H.M."/>
            <person name="Purvine S.O."/>
            <person name="Wright A.T."/>
            <person name="Boxma B."/>
            <person name="Van Alen T."/>
            <person name="Hackstein J.H."/>
            <person name="Baker S.E."/>
            <person name="Grigoriev I.V."/>
            <person name="O'Malley M.A."/>
        </authorList>
    </citation>
    <scope>NUCLEOTIDE SEQUENCE [LARGE SCALE GENOMIC DNA]</scope>
    <source>
        <strain evidence="2 3">S4</strain>
    </source>
</reference>